<dbReference type="Proteomes" id="UP001175604">
    <property type="component" value="Unassembled WGS sequence"/>
</dbReference>
<keyword evidence="1" id="KW-0472">Membrane</keyword>
<gene>
    <name evidence="2" type="primary">kdpF</name>
    <name evidence="2" type="ORF">QUC21_20430</name>
</gene>
<dbReference type="Pfam" id="PF09604">
    <property type="entry name" value="Potass_KdpF"/>
    <property type="match status" value="1"/>
</dbReference>
<organism evidence="2 3">
    <name type="scientific">Bordetella petrii</name>
    <dbReference type="NCBI Taxonomy" id="94624"/>
    <lineage>
        <taxon>Bacteria</taxon>
        <taxon>Pseudomonadati</taxon>
        <taxon>Pseudomonadota</taxon>
        <taxon>Betaproteobacteria</taxon>
        <taxon>Burkholderiales</taxon>
        <taxon>Alcaligenaceae</taxon>
        <taxon>Bordetella</taxon>
    </lineage>
</organism>
<reference evidence="2" key="1">
    <citation type="submission" date="2023-06" db="EMBL/GenBank/DDBJ databases">
        <title>full genome analysis of Phenantherene degrader P3.</title>
        <authorList>
            <person name="Akbar A."/>
            <person name="Rahmeh R."/>
            <person name="Kishk M."/>
        </authorList>
    </citation>
    <scope>NUCLEOTIDE SEQUENCE</scope>
    <source>
        <strain evidence="2">P3</strain>
    </source>
</reference>
<keyword evidence="1" id="KW-1133">Transmembrane helix</keyword>
<dbReference type="RefSeq" id="WP_289786528.1">
    <property type="nucleotide sequence ID" value="NZ_BAAFZO010000001.1"/>
</dbReference>
<evidence type="ECO:0000313" key="3">
    <source>
        <dbReference type="Proteomes" id="UP001175604"/>
    </source>
</evidence>
<dbReference type="EMBL" id="JAUDJE010000022">
    <property type="protein sequence ID" value="MDM9561413.1"/>
    <property type="molecule type" value="Genomic_DNA"/>
</dbReference>
<evidence type="ECO:0000313" key="2">
    <source>
        <dbReference type="EMBL" id="MDM9561413.1"/>
    </source>
</evidence>
<accession>A0ABT7W898</accession>
<evidence type="ECO:0000256" key="1">
    <source>
        <dbReference type="SAM" id="Phobius"/>
    </source>
</evidence>
<keyword evidence="1" id="KW-0812">Transmembrane</keyword>
<dbReference type="NCBIfam" id="TIGR02115">
    <property type="entry name" value="potass_kdpF"/>
    <property type="match status" value="1"/>
</dbReference>
<proteinExistence type="predicted"/>
<name>A0ABT7W898_9BORD</name>
<sequence>MTGFYWLAGALAAFLFAYLLVALFKPEKF</sequence>
<protein>
    <submittedName>
        <fullName evidence="2">K(+)-transporting ATPase subunit F</fullName>
    </submittedName>
</protein>
<dbReference type="InterPro" id="IPR011726">
    <property type="entry name" value="KdpF"/>
</dbReference>
<feature type="transmembrane region" description="Helical" evidence="1">
    <location>
        <begin position="6"/>
        <end position="24"/>
    </location>
</feature>
<comment type="caution">
    <text evidence="2">The sequence shown here is derived from an EMBL/GenBank/DDBJ whole genome shotgun (WGS) entry which is preliminary data.</text>
</comment>
<keyword evidence="3" id="KW-1185">Reference proteome</keyword>